<proteinExistence type="predicted"/>
<dbReference type="Gene3D" id="4.10.60.10">
    <property type="entry name" value="Zinc finger, CCHC-type"/>
    <property type="match status" value="1"/>
</dbReference>
<dbReference type="InterPro" id="IPR001878">
    <property type="entry name" value="Znf_CCHC"/>
</dbReference>
<gene>
    <name evidence="3" type="ORF">NQ314_011301</name>
</gene>
<comment type="caution">
    <text evidence="3">The sequence shown here is derived from an EMBL/GenBank/DDBJ whole genome shotgun (WGS) entry which is preliminary data.</text>
</comment>
<dbReference type="InterPro" id="IPR036875">
    <property type="entry name" value="Znf_CCHC_sf"/>
</dbReference>
<evidence type="ECO:0000313" key="3">
    <source>
        <dbReference type="EMBL" id="KAJ8938841.1"/>
    </source>
</evidence>
<keyword evidence="1" id="KW-0862">Zinc</keyword>
<evidence type="ECO:0000256" key="1">
    <source>
        <dbReference type="PROSITE-ProRule" id="PRU00047"/>
    </source>
</evidence>
<dbReference type="GO" id="GO:0008270">
    <property type="term" value="F:zinc ion binding"/>
    <property type="evidence" value="ECO:0007669"/>
    <property type="project" value="UniProtKB-KW"/>
</dbReference>
<sequence length="364" mass="42121">MKPTTIEIVDDDARQGETQYYSRESSTSIHPTMSTAIVNVTQRPGSAMTGPSSDRIGNLVHLVEELQIKNALLEQRKIPWYSEKFNSIPRFEPGISNLTTVQWIYKIEQMAATNRWNQNTMIAFMQSRLTGLVKKYHHDFAAALKVMLARKKGERESWGQYYFDKIELIRARELHEKHANKINYKDTRRKKDKRVYQYQRHKPKCYNCYKVGHLANTCPNQRMSIQNIKDLDIQVQIVQKTHEMCRVKSSINKCYYTTCEINEQKFLEYVDTGCGVLQGYNNSVTKILGIVIIHLRVDLAVANVKALVVENLVQAIPILIGQECINKNKILMVRKNDVRILEDDNDVLLGIDHSDTTNYYNGCQ</sequence>
<dbReference type="GO" id="GO:0003676">
    <property type="term" value="F:nucleic acid binding"/>
    <property type="evidence" value="ECO:0007669"/>
    <property type="project" value="InterPro"/>
</dbReference>
<feature type="domain" description="CCHC-type" evidence="2">
    <location>
        <begin position="204"/>
        <end position="220"/>
    </location>
</feature>
<name>A0AAV8XJ79_9CUCU</name>
<dbReference type="AlphaFoldDB" id="A0AAV8XJ79"/>
<keyword evidence="1" id="KW-0479">Metal-binding</keyword>
<dbReference type="EMBL" id="JANEYF010003151">
    <property type="protein sequence ID" value="KAJ8938841.1"/>
    <property type="molecule type" value="Genomic_DNA"/>
</dbReference>
<dbReference type="PROSITE" id="PS50158">
    <property type="entry name" value="ZF_CCHC"/>
    <property type="match status" value="1"/>
</dbReference>
<accession>A0AAV8XJ79</accession>
<dbReference type="SMART" id="SM00343">
    <property type="entry name" value="ZnF_C2HC"/>
    <property type="match status" value="1"/>
</dbReference>
<evidence type="ECO:0000259" key="2">
    <source>
        <dbReference type="PROSITE" id="PS50158"/>
    </source>
</evidence>
<reference evidence="3" key="1">
    <citation type="journal article" date="2023" name="Insect Mol. Biol.">
        <title>Genome sequencing provides insights into the evolution of gene families encoding plant cell wall-degrading enzymes in longhorned beetles.</title>
        <authorList>
            <person name="Shin N.R."/>
            <person name="Okamura Y."/>
            <person name="Kirsch R."/>
            <person name="Pauchet Y."/>
        </authorList>
    </citation>
    <scope>NUCLEOTIDE SEQUENCE</scope>
    <source>
        <strain evidence="3">RBIC_L_NR</strain>
    </source>
</reference>
<organism evidence="3 4">
    <name type="scientific">Rhamnusium bicolor</name>
    <dbReference type="NCBI Taxonomy" id="1586634"/>
    <lineage>
        <taxon>Eukaryota</taxon>
        <taxon>Metazoa</taxon>
        <taxon>Ecdysozoa</taxon>
        <taxon>Arthropoda</taxon>
        <taxon>Hexapoda</taxon>
        <taxon>Insecta</taxon>
        <taxon>Pterygota</taxon>
        <taxon>Neoptera</taxon>
        <taxon>Endopterygota</taxon>
        <taxon>Coleoptera</taxon>
        <taxon>Polyphaga</taxon>
        <taxon>Cucujiformia</taxon>
        <taxon>Chrysomeloidea</taxon>
        <taxon>Cerambycidae</taxon>
        <taxon>Lepturinae</taxon>
        <taxon>Rhagiini</taxon>
        <taxon>Rhamnusium</taxon>
    </lineage>
</organism>
<dbReference type="Proteomes" id="UP001162156">
    <property type="component" value="Unassembled WGS sequence"/>
</dbReference>
<dbReference type="SUPFAM" id="SSF57756">
    <property type="entry name" value="Retrovirus zinc finger-like domains"/>
    <property type="match status" value="1"/>
</dbReference>
<keyword evidence="1" id="KW-0863">Zinc-finger</keyword>
<evidence type="ECO:0000313" key="4">
    <source>
        <dbReference type="Proteomes" id="UP001162156"/>
    </source>
</evidence>
<protein>
    <recommendedName>
        <fullName evidence="2">CCHC-type domain-containing protein</fullName>
    </recommendedName>
</protein>
<keyword evidence="4" id="KW-1185">Reference proteome</keyword>